<sequence>MVYVPNWFTVDLKTGLLTIHLDESDCFAAWMSAKELGLVLSPEGTDTKLNIGQQLLQALLEHWPKTHMYETQGMNGVRNTPKSNKLPFFLQPHPSTGIKTIKNNTKLAKNFPSDKNYSYFN</sequence>
<dbReference type="PANTHER" id="PTHR19862">
    <property type="entry name" value="WD REPEAT-CONTAINING PROTEIN 48"/>
    <property type="match status" value="1"/>
</dbReference>
<dbReference type="PANTHER" id="PTHR19862:SF14">
    <property type="entry name" value="WD REPEAT-CONTAINING PROTEIN 48"/>
    <property type="match status" value="1"/>
</dbReference>
<dbReference type="EMBL" id="JARBDR010000018">
    <property type="protein sequence ID" value="KAJ8322080.1"/>
    <property type="molecule type" value="Genomic_DNA"/>
</dbReference>
<accession>A0ABQ9G288</accession>
<comment type="caution">
    <text evidence="1">The sequence shown here is derived from an EMBL/GenBank/DDBJ whole genome shotgun (WGS) entry which is preliminary data.</text>
</comment>
<evidence type="ECO:0000313" key="2">
    <source>
        <dbReference type="Proteomes" id="UP001217089"/>
    </source>
</evidence>
<evidence type="ECO:0000313" key="1">
    <source>
        <dbReference type="EMBL" id="KAJ8322080.1"/>
    </source>
</evidence>
<protein>
    <submittedName>
        <fullName evidence="1">Uncharacterized protein</fullName>
    </submittedName>
</protein>
<name>A0ABQ9G288_TEGGR</name>
<dbReference type="Proteomes" id="UP001217089">
    <property type="component" value="Unassembled WGS sequence"/>
</dbReference>
<keyword evidence="2" id="KW-1185">Reference proteome</keyword>
<reference evidence="1 2" key="1">
    <citation type="submission" date="2022-12" db="EMBL/GenBank/DDBJ databases">
        <title>Chromosome-level genome of Tegillarca granosa.</title>
        <authorList>
            <person name="Kim J."/>
        </authorList>
    </citation>
    <scope>NUCLEOTIDE SEQUENCE [LARGE SCALE GENOMIC DNA]</scope>
    <source>
        <strain evidence="1">Teg-2019</strain>
        <tissue evidence="1">Adductor muscle</tissue>
    </source>
</reference>
<proteinExistence type="predicted"/>
<dbReference type="InterPro" id="IPR051246">
    <property type="entry name" value="WDR48"/>
</dbReference>
<gene>
    <name evidence="1" type="ORF">KUTeg_000551</name>
</gene>
<organism evidence="1 2">
    <name type="scientific">Tegillarca granosa</name>
    <name type="common">Malaysian cockle</name>
    <name type="synonym">Anadara granosa</name>
    <dbReference type="NCBI Taxonomy" id="220873"/>
    <lineage>
        <taxon>Eukaryota</taxon>
        <taxon>Metazoa</taxon>
        <taxon>Spiralia</taxon>
        <taxon>Lophotrochozoa</taxon>
        <taxon>Mollusca</taxon>
        <taxon>Bivalvia</taxon>
        <taxon>Autobranchia</taxon>
        <taxon>Pteriomorphia</taxon>
        <taxon>Arcoida</taxon>
        <taxon>Arcoidea</taxon>
        <taxon>Arcidae</taxon>
        <taxon>Tegillarca</taxon>
    </lineage>
</organism>